<dbReference type="Gene3D" id="3.40.50.10090">
    <property type="match status" value="2"/>
</dbReference>
<accession>A0ABT4YM87</accession>
<protein>
    <recommendedName>
        <fullName evidence="7 9">Uroporphyrinogen-III synthase</fullName>
        <ecNumber evidence="3 9">4.2.1.75</ecNumber>
    </recommendedName>
</protein>
<comment type="pathway">
    <text evidence="1 9">Porphyrin-containing compound metabolism; protoporphyrin-IX biosynthesis; coproporphyrinogen-III from 5-aminolevulinate: step 3/4.</text>
</comment>
<dbReference type="InterPro" id="IPR036108">
    <property type="entry name" value="4pyrrol_syn_uPrphyn_synt_sf"/>
</dbReference>
<feature type="domain" description="Tetrapyrrole biosynthesis uroporphyrinogen III synthase" evidence="10">
    <location>
        <begin position="17"/>
        <end position="156"/>
    </location>
</feature>
<dbReference type="CDD" id="cd06578">
    <property type="entry name" value="HemD"/>
    <property type="match status" value="1"/>
</dbReference>
<sequence>MVVLVTRPSPDGEALCDALSSSGIQVIYQPLIQFTLGKDSPSLQATLQETDVVIAVSKPAVEWANRALHSKMQTWPDSIRYLAIGQKTADKLSEVTAQKVHYPEVSDSEHLLQLPPLLKPINTKVTILRGNGGRELIREELLKRGARVEYCEVYQRQTLLFDGHSRVKSWKKIELPI</sequence>
<evidence type="ECO:0000256" key="5">
    <source>
        <dbReference type="ARBA" id="ARBA00023244"/>
    </source>
</evidence>
<evidence type="ECO:0000313" key="11">
    <source>
        <dbReference type="EMBL" id="MDB1122662.1"/>
    </source>
</evidence>
<evidence type="ECO:0000256" key="2">
    <source>
        <dbReference type="ARBA" id="ARBA00008133"/>
    </source>
</evidence>
<dbReference type="Pfam" id="PF02602">
    <property type="entry name" value="HEM4"/>
    <property type="match status" value="1"/>
</dbReference>
<proteinExistence type="inferred from homology"/>
<organism evidence="11 12">
    <name type="scientific">Vibrio algarum</name>
    <dbReference type="NCBI Taxonomy" id="3020714"/>
    <lineage>
        <taxon>Bacteria</taxon>
        <taxon>Pseudomonadati</taxon>
        <taxon>Pseudomonadota</taxon>
        <taxon>Gammaproteobacteria</taxon>
        <taxon>Vibrionales</taxon>
        <taxon>Vibrionaceae</taxon>
        <taxon>Vibrio</taxon>
    </lineage>
</organism>
<comment type="similarity">
    <text evidence="2 9">Belongs to the uroporphyrinogen-III synthase family.</text>
</comment>
<evidence type="ECO:0000256" key="7">
    <source>
        <dbReference type="ARBA" id="ARBA00040167"/>
    </source>
</evidence>
<evidence type="ECO:0000256" key="1">
    <source>
        <dbReference type="ARBA" id="ARBA00004772"/>
    </source>
</evidence>
<reference evidence="11 12" key="1">
    <citation type="submission" date="2023-01" db="EMBL/GenBank/DDBJ databases">
        <title>Vibrio sp. KJ40-1 sp.nov, isolated from marine algae.</title>
        <authorList>
            <person name="Butt M."/>
            <person name="Kim J.M.J."/>
            <person name="Jeon C.O.C."/>
        </authorList>
    </citation>
    <scope>NUCLEOTIDE SEQUENCE [LARGE SCALE GENOMIC DNA]</scope>
    <source>
        <strain evidence="11 12">KJ40-1</strain>
    </source>
</reference>
<dbReference type="PANTHER" id="PTHR38042:SF1">
    <property type="entry name" value="UROPORPHYRINOGEN-III SYNTHASE, CHLOROPLASTIC"/>
    <property type="match status" value="1"/>
</dbReference>
<evidence type="ECO:0000256" key="9">
    <source>
        <dbReference type="RuleBase" id="RU366031"/>
    </source>
</evidence>
<evidence type="ECO:0000313" key="12">
    <source>
        <dbReference type="Proteomes" id="UP001210678"/>
    </source>
</evidence>
<dbReference type="Proteomes" id="UP001210678">
    <property type="component" value="Unassembled WGS sequence"/>
</dbReference>
<dbReference type="SUPFAM" id="SSF69618">
    <property type="entry name" value="HemD-like"/>
    <property type="match status" value="1"/>
</dbReference>
<dbReference type="InterPro" id="IPR039793">
    <property type="entry name" value="UROS/Hem4"/>
</dbReference>
<dbReference type="EMBL" id="JAQLOI010000001">
    <property type="protein sequence ID" value="MDB1122662.1"/>
    <property type="molecule type" value="Genomic_DNA"/>
</dbReference>
<name>A0ABT4YM87_9VIBR</name>
<dbReference type="RefSeq" id="WP_272132583.1">
    <property type="nucleotide sequence ID" value="NZ_JAQLOI010000001.1"/>
</dbReference>
<keyword evidence="4 9" id="KW-0456">Lyase</keyword>
<evidence type="ECO:0000256" key="6">
    <source>
        <dbReference type="ARBA" id="ARBA00037589"/>
    </source>
</evidence>
<comment type="caution">
    <text evidence="11">The sequence shown here is derived from an EMBL/GenBank/DDBJ whole genome shotgun (WGS) entry which is preliminary data.</text>
</comment>
<keyword evidence="5 9" id="KW-0627">Porphyrin biosynthesis</keyword>
<evidence type="ECO:0000256" key="3">
    <source>
        <dbReference type="ARBA" id="ARBA00013109"/>
    </source>
</evidence>
<dbReference type="PANTHER" id="PTHR38042">
    <property type="entry name" value="UROPORPHYRINOGEN-III SYNTHASE, CHLOROPLASTIC"/>
    <property type="match status" value="1"/>
</dbReference>
<evidence type="ECO:0000259" key="10">
    <source>
        <dbReference type="Pfam" id="PF02602"/>
    </source>
</evidence>
<comment type="function">
    <text evidence="6 9">Catalyzes cyclization of the linear tetrapyrrole, hydroxymethylbilane, to the macrocyclic uroporphyrinogen III.</text>
</comment>
<keyword evidence="12" id="KW-1185">Reference proteome</keyword>
<evidence type="ECO:0000256" key="8">
    <source>
        <dbReference type="ARBA" id="ARBA00048617"/>
    </source>
</evidence>
<comment type="catalytic activity">
    <reaction evidence="8 9">
        <text>hydroxymethylbilane = uroporphyrinogen III + H2O</text>
        <dbReference type="Rhea" id="RHEA:18965"/>
        <dbReference type="ChEBI" id="CHEBI:15377"/>
        <dbReference type="ChEBI" id="CHEBI:57308"/>
        <dbReference type="ChEBI" id="CHEBI:57845"/>
        <dbReference type="EC" id="4.2.1.75"/>
    </reaction>
</comment>
<dbReference type="InterPro" id="IPR003754">
    <property type="entry name" value="4pyrrol_synth_uPrphyn_synth"/>
</dbReference>
<evidence type="ECO:0000256" key="4">
    <source>
        <dbReference type="ARBA" id="ARBA00023239"/>
    </source>
</evidence>
<gene>
    <name evidence="11" type="ORF">PGX00_02600</name>
</gene>
<dbReference type="EC" id="4.2.1.75" evidence="3 9"/>